<evidence type="ECO:0000313" key="2">
    <source>
        <dbReference type="EMBL" id="GLS67581.1"/>
    </source>
</evidence>
<dbReference type="RefSeq" id="WP_238179882.1">
    <property type="nucleotide sequence ID" value="NZ_BJZU01000126.1"/>
</dbReference>
<comment type="caution">
    <text evidence="1">The sequence shown here is derived from an EMBL/GenBank/DDBJ whole genome shotgun (WGS) entry which is preliminary data.</text>
</comment>
<name>A0A512JA99_9HYPH</name>
<accession>A0A512JA99</accession>
<dbReference type="Proteomes" id="UP001156856">
    <property type="component" value="Unassembled WGS sequence"/>
</dbReference>
<dbReference type="Proteomes" id="UP000321960">
    <property type="component" value="Unassembled WGS sequence"/>
</dbReference>
<dbReference type="AlphaFoldDB" id="A0A512JA99"/>
<organism evidence="1 3">
    <name type="scientific">Methylobacterium oxalidis</name>
    <dbReference type="NCBI Taxonomy" id="944322"/>
    <lineage>
        <taxon>Bacteria</taxon>
        <taxon>Pseudomonadati</taxon>
        <taxon>Pseudomonadota</taxon>
        <taxon>Alphaproteobacteria</taxon>
        <taxon>Hyphomicrobiales</taxon>
        <taxon>Methylobacteriaceae</taxon>
        <taxon>Methylobacterium</taxon>
    </lineage>
</organism>
<evidence type="ECO:0008006" key="5">
    <source>
        <dbReference type="Google" id="ProtNLM"/>
    </source>
</evidence>
<reference evidence="4" key="2">
    <citation type="journal article" date="2019" name="Int. J. Syst. Evol. Microbiol.">
        <title>The Global Catalogue of Microorganisms (GCM) 10K type strain sequencing project: providing services to taxonomists for standard genome sequencing and annotation.</title>
        <authorList>
            <consortium name="The Broad Institute Genomics Platform"/>
            <consortium name="The Broad Institute Genome Sequencing Center for Infectious Disease"/>
            <person name="Wu L."/>
            <person name="Ma J."/>
        </authorList>
    </citation>
    <scope>NUCLEOTIDE SEQUENCE [LARGE SCALE GENOMIC DNA]</scope>
    <source>
        <strain evidence="4">NBRC 107715</strain>
    </source>
</reference>
<evidence type="ECO:0000313" key="1">
    <source>
        <dbReference type="EMBL" id="GEP06863.1"/>
    </source>
</evidence>
<evidence type="ECO:0000313" key="4">
    <source>
        <dbReference type="Proteomes" id="UP001156856"/>
    </source>
</evidence>
<gene>
    <name evidence="2" type="ORF">GCM10007888_59650</name>
    <name evidence="1" type="ORF">MOX02_49010</name>
</gene>
<reference evidence="2" key="4">
    <citation type="submission" date="2023-01" db="EMBL/GenBank/DDBJ databases">
        <title>Draft genome sequence of Methylobacterium oxalidis strain NBRC 107715.</title>
        <authorList>
            <person name="Sun Q."/>
            <person name="Mori K."/>
        </authorList>
    </citation>
    <scope>NUCLEOTIDE SEQUENCE</scope>
    <source>
        <strain evidence="2">NBRC 107715</strain>
    </source>
</reference>
<dbReference type="EMBL" id="BSPK01000114">
    <property type="protein sequence ID" value="GLS67581.1"/>
    <property type="molecule type" value="Genomic_DNA"/>
</dbReference>
<reference evidence="1 3" key="3">
    <citation type="submission" date="2019-07" db="EMBL/GenBank/DDBJ databases">
        <title>Whole genome shotgun sequence of Methylobacterium oxalidis NBRC 107715.</title>
        <authorList>
            <person name="Hosoyama A."/>
            <person name="Uohara A."/>
            <person name="Ohji S."/>
            <person name="Ichikawa N."/>
        </authorList>
    </citation>
    <scope>NUCLEOTIDE SEQUENCE [LARGE SCALE GENOMIC DNA]</scope>
    <source>
        <strain evidence="1 3">NBRC 107715</strain>
    </source>
</reference>
<protein>
    <recommendedName>
        <fullName evidence="5">PilZ domain-containing protein</fullName>
    </recommendedName>
</protein>
<evidence type="ECO:0000313" key="3">
    <source>
        <dbReference type="Proteomes" id="UP000321960"/>
    </source>
</evidence>
<keyword evidence="4" id="KW-1185">Reference proteome</keyword>
<dbReference type="EMBL" id="BJZU01000126">
    <property type="protein sequence ID" value="GEP06863.1"/>
    <property type="molecule type" value="Genomic_DNA"/>
</dbReference>
<proteinExistence type="predicted"/>
<sequence length="73" mass="7909">MDELGFIAINEHTSLGCMVYDVSSIGVRVTMLDTKKVPNVFFLSSLSLGAGRVCNVAWRKAEELGAFFVQAPA</sequence>
<reference evidence="2" key="1">
    <citation type="journal article" date="2014" name="Int. J. Syst. Evol. Microbiol.">
        <title>Complete genome of a new Firmicutes species belonging to the dominant human colonic microbiota ('Ruminococcus bicirculans') reveals two chromosomes and a selective capacity to utilize plant glucans.</title>
        <authorList>
            <consortium name="NISC Comparative Sequencing Program"/>
            <person name="Wegmann U."/>
            <person name="Louis P."/>
            <person name="Goesmann A."/>
            <person name="Henrissat B."/>
            <person name="Duncan S.H."/>
            <person name="Flint H.J."/>
        </authorList>
    </citation>
    <scope>NUCLEOTIDE SEQUENCE</scope>
    <source>
        <strain evidence="2">NBRC 107715</strain>
    </source>
</reference>